<gene>
    <name evidence="2" type="ORF">NDI37_05350</name>
</gene>
<evidence type="ECO:0000313" key="3">
    <source>
        <dbReference type="Proteomes" id="UP001442494"/>
    </source>
</evidence>
<dbReference type="SMART" id="SM00240">
    <property type="entry name" value="FHA"/>
    <property type="match status" value="1"/>
</dbReference>
<feature type="domain" description="FHA" evidence="1">
    <location>
        <begin position="459"/>
        <end position="508"/>
    </location>
</feature>
<dbReference type="RefSeq" id="WP_190417571.1">
    <property type="nucleotide sequence ID" value="NZ_JAMPKK010000008.1"/>
</dbReference>
<comment type="caution">
    <text evidence="2">The sequence shown here is derived from an EMBL/GenBank/DDBJ whole genome shotgun (WGS) entry which is preliminary data.</text>
</comment>
<sequence length="549" mass="61641">MHQSENPCLSLAIDPLSRTTTGAERFAIWVLKAPFPNGQVLNECVWPETLTQSWRAWQEMFSTRELPDVPQIHQASLPPLAPKSVNTTPSANGQVLPYTAMLMQDLGISLWRWLFDGAIKRSLDQSEGFARGQKKQLRLRLEIRDPDLIAVPWEIMQPETGKPAISRSQQILFSRTTSNVDPLPPQRLEQSLNILLILGDPDPNQNNGEHKTASALQLEQEAKALAKILECCKNDSQEGENSSRTVLCHVDTLLQPTKAELISRLENEKYNILFYAGHGERAPDGGLLFLRPDARINGTELAQVLVRCHVKLAVFNACWGAQPERYNQHSLPRSSLAEVLIHHGVPAVLGMREPIADEEALSFIQAFAQALAAQNSIDEAVAVARQKLLTLYKFNQPAWTLPVLYMHPQFDGELIRPIEENPTQFPVDSLQTPESTTQSAYLRLIGGLSKVEQIEGGHMRVGRHRENDLVIEKQEVSRKHAEIFCRDSFEGGKPTYFLSDNSSYGTFILGPNGWQRVFHQEVPLQSGTQLKFGSTQGQTWEFIIQDNIE</sequence>
<dbReference type="PROSITE" id="PS50006">
    <property type="entry name" value="FHA_DOMAIN"/>
    <property type="match status" value="1"/>
</dbReference>
<reference evidence="2 3" key="1">
    <citation type="submission" date="2022-04" db="EMBL/GenBank/DDBJ databases">
        <title>Positive selection, recombination, and allopatry shape intraspecific diversity of widespread and dominant cyanobacteria.</title>
        <authorList>
            <person name="Wei J."/>
            <person name="Shu W."/>
            <person name="Hu C."/>
        </authorList>
    </citation>
    <scope>NUCLEOTIDE SEQUENCE [LARGE SCALE GENOMIC DNA]</scope>
    <source>
        <strain evidence="2 3">GB2-A5</strain>
    </source>
</reference>
<dbReference type="SUPFAM" id="SSF49879">
    <property type="entry name" value="SMAD/FHA domain"/>
    <property type="match status" value="1"/>
</dbReference>
<dbReference type="Pfam" id="PF00498">
    <property type="entry name" value="FHA"/>
    <property type="match status" value="1"/>
</dbReference>
<dbReference type="InterPro" id="IPR000253">
    <property type="entry name" value="FHA_dom"/>
</dbReference>
<dbReference type="InterPro" id="IPR024983">
    <property type="entry name" value="CHAT_dom"/>
</dbReference>
<evidence type="ECO:0000313" key="2">
    <source>
        <dbReference type="EMBL" id="MEP0863891.1"/>
    </source>
</evidence>
<dbReference type="Proteomes" id="UP001442494">
    <property type="component" value="Unassembled WGS sequence"/>
</dbReference>
<evidence type="ECO:0000259" key="1">
    <source>
        <dbReference type="PROSITE" id="PS50006"/>
    </source>
</evidence>
<organism evidence="2 3">
    <name type="scientific">Funiculus sociatus GB2-A5</name>
    <dbReference type="NCBI Taxonomy" id="2933946"/>
    <lineage>
        <taxon>Bacteria</taxon>
        <taxon>Bacillati</taxon>
        <taxon>Cyanobacteriota</taxon>
        <taxon>Cyanophyceae</taxon>
        <taxon>Coleofasciculales</taxon>
        <taxon>Coleofasciculaceae</taxon>
        <taxon>Funiculus</taxon>
    </lineage>
</organism>
<dbReference type="InterPro" id="IPR008984">
    <property type="entry name" value="SMAD_FHA_dom_sf"/>
</dbReference>
<keyword evidence="3" id="KW-1185">Reference proteome</keyword>
<accession>A0ABV0JKD9</accession>
<protein>
    <submittedName>
        <fullName evidence="2">CHAT domain-containing protein</fullName>
    </submittedName>
</protein>
<dbReference type="CDD" id="cd00060">
    <property type="entry name" value="FHA"/>
    <property type="match status" value="1"/>
</dbReference>
<dbReference type="EMBL" id="JAMPKK010000008">
    <property type="protein sequence ID" value="MEP0863891.1"/>
    <property type="molecule type" value="Genomic_DNA"/>
</dbReference>
<dbReference type="Gene3D" id="2.60.200.20">
    <property type="match status" value="1"/>
</dbReference>
<name>A0ABV0JKD9_9CYAN</name>
<proteinExistence type="predicted"/>
<dbReference type="Pfam" id="PF12770">
    <property type="entry name" value="CHAT"/>
    <property type="match status" value="1"/>
</dbReference>